<dbReference type="AlphaFoldDB" id="A0A2Z6NR82"/>
<dbReference type="InterPro" id="IPR046350">
    <property type="entry name" value="Cystatin_sf"/>
</dbReference>
<dbReference type="PANTHER" id="PTHR47364">
    <property type="entry name" value="CYSTEINE PROTEINASE INHIBITOR 5"/>
    <property type="match status" value="1"/>
</dbReference>
<evidence type="ECO:0000313" key="5">
    <source>
        <dbReference type="EMBL" id="GAU34099.1"/>
    </source>
</evidence>
<feature type="domain" description="Cystatin" evidence="4">
    <location>
        <begin position="78"/>
        <end position="166"/>
    </location>
</feature>
<evidence type="ECO:0000256" key="1">
    <source>
        <dbReference type="ARBA" id="ARBA00006643"/>
    </source>
</evidence>
<dbReference type="Pfam" id="PF16845">
    <property type="entry name" value="SQAPI"/>
    <property type="match status" value="1"/>
</dbReference>
<keyword evidence="3" id="KW-0789">Thiol protease inhibitor</keyword>
<dbReference type="GO" id="GO:0004869">
    <property type="term" value="F:cysteine-type endopeptidase inhibitor activity"/>
    <property type="evidence" value="ECO:0007669"/>
    <property type="project" value="UniProtKB-KW"/>
</dbReference>
<dbReference type="InterPro" id="IPR000010">
    <property type="entry name" value="Cystatin_dom"/>
</dbReference>
<proteinExistence type="inferred from homology"/>
<dbReference type="OrthoDB" id="2016588at2759"/>
<comment type="similarity">
    <text evidence="1">Belongs to the PPR family. PCMP-H subfamily.</text>
</comment>
<keyword evidence="2" id="KW-0646">Protease inhibitor</keyword>
<dbReference type="Pfam" id="PF14432">
    <property type="entry name" value="DYW_deaminase"/>
    <property type="match status" value="1"/>
</dbReference>
<dbReference type="Gene3D" id="3.10.450.10">
    <property type="match status" value="1"/>
</dbReference>
<dbReference type="EMBL" id="DF973546">
    <property type="protein sequence ID" value="GAU34099.1"/>
    <property type="molecule type" value="Genomic_DNA"/>
</dbReference>
<dbReference type="InterPro" id="IPR032867">
    <property type="entry name" value="DYW_dom"/>
</dbReference>
<dbReference type="GO" id="GO:0008270">
    <property type="term" value="F:zinc ion binding"/>
    <property type="evidence" value="ECO:0007669"/>
    <property type="project" value="InterPro"/>
</dbReference>
<organism evidence="5 6">
    <name type="scientific">Trifolium subterraneum</name>
    <name type="common">Subterranean clover</name>
    <dbReference type="NCBI Taxonomy" id="3900"/>
    <lineage>
        <taxon>Eukaryota</taxon>
        <taxon>Viridiplantae</taxon>
        <taxon>Streptophyta</taxon>
        <taxon>Embryophyta</taxon>
        <taxon>Tracheophyta</taxon>
        <taxon>Spermatophyta</taxon>
        <taxon>Magnoliopsida</taxon>
        <taxon>eudicotyledons</taxon>
        <taxon>Gunneridae</taxon>
        <taxon>Pentapetalae</taxon>
        <taxon>rosids</taxon>
        <taxon>fabids</taxon>
        <taxon>Fabales</taxon>
        <taxon>Fabaceae</taxon>
        <taxon>Papilionoideae</taxon>
        <taxon>50 kb inversion clade</taxon>
        <taxon>NPAAA clade</taxon>
        <taxon>Hologalegina</taxon>
        <taxon>IRL clade</taxon>
        <taxon>Trifolieae</taxon>
        <taxon>Trifolium</taxon>
    </lineage>
</organism>
<evidence type="ECO:0000313" key="6">
    <source>
        <dbReference type="Proteomes" id="UP000242715"/>
    </source>
</evidence>
<evidence type="ECO:0000256" key="2">
    <source>
        <dbReference type="ARBA" id="ARBA00022690"/>
    </source>
</evidence>
<reference evidence="6" key="1">
    <citation type="journal article" date="2017" name="Front. Plant Sci.">
        <title>Climate Clever Clovers: New Paradigm to Reduce the Environmental Footprint of Ruminants by Breeding Low Methanogenic Forages Utilizing Haplotype Variation.</title>
        <authorList>
            <person name="Kaur P."/>
            <person name="Appels R."/>
            <person name="Bayer P.E."/>
            <person name="Keeble-Gagnere G."/>
            <person name="Wang J."/>
            <person name="Hirakawa H."/>
            <person name="Shirasawa K."/>
            <person name="Vercoe P."/>
            <person name="Stefanova K."/>
            <person name="Durmic Z."/>
            <person name="Nichols P."/>
            <person name="Revell C."/>
            <person name="Isobe S.N."/>
            <person name="Edwards D."/>
            <person name="Erskine W."/>
        </authorList>
    </citation>
    <scope>NUCLEOTIDE SEQUENCE [LARGE SCALE GENOMIC DNA]</scope>
    <source>
        <strain evidence="6">cv. Daliak</strain>
    </source>
</reference>
<accession>A0A2Z6NR82</accession>
<keyword evidence="6" id="KW-1185">Reference proteome</keyword>
<dbReference type="CDD" id="cd00042">
    <property type="entry name" value="CY"/>
    <property type="match status" value="1"/>
</dbReference>
<dbReference type="Proteomes" id="UP000242715">
    <property type="component" value="Unassembled WGS sequence"/>
</dbReference>
<protein>
    <recommendedName>
        <fullName evidence="4">Cystatin domain-containing protein</fullName>
    </recommendedName>
</protein>
<dbReference type="SMART" id="SM00043">
    <property type="entry name" value="CY"/>
    <property type="match status" value="1"/>
</dbReference>
<dbReference type="SUPFAM" id="SSF54403">
    <property type="entry name" value="Cystatin/monellin"/>
    <property type="match status" value="1"/>
</dbReference>
<gene>
    <name evidence="5" type="ORF">TSUD_255950</name>
</gene>
<sequence length="176" mass="20009">MLEWVGDDTSFVLHEVKEHQKENFIFYHSLKLAATYGLLATKPGKAIRIVKNILLCGDCHSFLKYVSIVVILRNLRGVPSGGWNLIQDINDPFVTDIANFVVSEFNKQTGATLKFEKVIKGESQLVTGENYHLIVSTSNSVHSIYDVVVYDRPWDHFRNLTSFIPVINDDSVFYTL</sequence>
<dbReference type="PANTHER" id="PTHR47364:SF2">
    <property type="entry name" value="CYSTEINE PROTEINASE INHIBITOR 5"/>
    <property type="match status" value="1"/>
</dbReference>
<evidence type="ECO:0000259" key="4">
    <source>
        <dbReference type="SMART" id="SM00043"/>
    </source>
</evidence>
<evidence type="ECO:0000256" key="3">
    <source>
        <dbReference type="ARBA" id="ARBA00022704"/>
    </source>
</evidence>
<name>A0A2Z6NR82_TRISU</name>